<dbReference type="Gene3D" id="2.130.10.10">
    <property type="entry name" value="YVTN repeat-like/Quinoprotein amine dehydrogenase"/>
    <property type="match status" value="2"/>
</dbReference>
<keyword evidence="3" id="KW-1185">Reference proteome</keyword>
<organism evidence="2 3">
    <name type="scientific">Flavobacterium okayamense</name>
    <dbReference type="NCBI Taxonomy" id="2830782"/>
    <lineage>
        <taxon>Bacteria</taxon>
        <taxon>Pseudomonadati</taxon>
        <taxon>Bacteroidota</taxon>
        <taxon>Flavobacteriia</taxon>
        <taxon>Flavobacteriales</taxon>
        <taxon>Flavobacteriaceae</taxon>
        <taxon>Flavobacterium</taxon>
    </lineage>
</organism>
<accession>A0ABM7S3N6</accession>
<name>A0ABM7S3N6_9FLAO</name>
<protein>
    <submittedName>
        <fullName evidence="2">ABC transporter substrate-binding protein</fullName>
    </submittedName>
</protein>
<dbReference type="InterPro" id="IPR015943">
    <property type="entry name" value="WD40/YVTN_repeat-like_dom_sf"/>
</dbReference>
<proteinExistence type="predicted"/>
<dbReference type="Proteomes" id="UP000825258">
    <property type="component" value="Chromosome"/>
</dbReference>
<reference evidence="2 3" key="1">
    <citation type="submission" date="2021-06" db="EMBL/GenBank/DDBJ databases">
        <title>Whole genome sequences of Flavobacterium sp. KK2020170 and assembly.</title>
        <authorList>
            <person name="Kitahara K."/>
            <person name="Miyoshi S."/>
            <person name="Uesaka K."/>
        </authorList>
    </citation>
    <scope>NUCLEOTIDE SEQUENCE [LARGE SCALE GENOMIC DNA]</scope>
    <source>
        <strain evidence="2 3">KK2020170</strain>
    </source>
</reference>
<sequence length="780" mass="87229">MHKTLFLTFILYLYKIARMKFKYLLLTLFLSSIVFSQQNQLWKGYFSYKEIVDVANGNNKVFAATENSLFYKDLILGDVSQVNSINGFKPEAISCIYHSSQHNITFAGNTNGLILAVKGNGDIVTKVDIIEEVPVPPNQKKVNHFYEFNDKLYISTDYGISVLNLQTLEFEITYFIGTAGEEIKVLQTTVFNNEIYAVTENIGIRKGNLNNPFLYDFSQWQTFDTGFWTGIVTFNNQIVAQNSNSRTYRYNGTSFVEILNTIQNANFIKATDDYIIITTPNHVFVLNTSLVQVAHITGIPDYSVTFSSSIIVNDNLFIGTEKDGVFSCAISNQSIFENITPNGPERNYVFRVKSAPNKLWAVYGSYTLSYNPIINDYGISYFQNETGWFTYPIDDLLGVKCFSDIGYNPNNPSEVYFSSYNSGLLKLEGDNSFTLFNHTNTGTNGLEQIPANSVTNIFDGSIRTNSPTFDKDGNLWLTSAFVTKGLKVLRSNGQWQSYELANILEQAQVVRFAPIAIDKNGTKWLPTRNDGVLAFNDDLNNKFIVIDDTNGLPTTIVQSIAIDNNNQVWMGTMQGLRIISSANRFLSENELTATNIIIQEGDLAQELFYQQPIIDIAVDGANRKWVSIADGGVFLVSPNGQQTIYRFDKLNSPLPSNNVLDIEINGETGEVYFASDKGLVSFLGTSTKPSEDLEDVFVYPNPVRPEYVGTIKISGLMDKCNVKITDIEGNLVFETTSAGGTIEWDGRAFGKHKVASGVYMVFVATEDGLETTVKKIMVIR</sequence>
<feature type="domain" description="PorZ N-terminal beta-propeller" evidence="1">
    <location>
        <begin position="61"/>
        <end position="221"/>
    </location>
</feature>
<dbReference type="Pfam" id="PF21544">
    <property type="entry name" value="PorZ_N_b_propeller"/>
    <property type="match status" value="1"/>
</dbReference>
<gene>
    <name evidence="2" type="ORF">KK2020170_05840</name>
</gene>
<evidence type="ECO:0000313" key="3">
    <source>
        <dbReference type="Proteomes" id="UP000825258"/>
    </source>
</evidence>
<dbReference type="SUPFAM" id="SSF101898">
    <property type="entry name" value="NHL repeat"/>
    <property type="match status" value="1"/>
</dbReference>
<evidence type="ECO:0000259" key="1">
    <source>
        <dbReference type="Pfam" id="PF21544"/>
    </source>
</evidence>
<dbReference type="InterPro" id="IPR048954">
    <property type="entry name" value="PorZ_N"/>
</dbReference>
<dbReference type="EMBL" id="AP024749">
    <property type="protein sequence ID" value="BCY27716.1"/>
    <property type="molecule type" value="Genomic_DNA"/>
</dbReference>
<evidence type="ECO:0000313" key="2">
    <source>
        <dbReference type="EMBL" id="BCY27716.1"/>
    </source>
</evidence>